<dbReference type="AlphaFoldDB" id="A0A6A4GKL5"/>
<feature type="compositionally biased region" description="Acidic residues" evidence="1">
    <location>
        <begin position="68"/>
        <end position="110"/>
    </location>
</feature>
<feature type="compositionally biased region" description="Basic and acidic residues" evidence="1">
    <location>
        <begin position="187"/>
        <end position="203"/>
    </location>
</feature>
<dbReference type="OrthoDB" id="3267981at2759"/>
<protein>
    <submittedName>
        <fullName evidence="2">Uncharacterized protein</fullName>
    </submittedName>
</protein>
<gene>
    <name evidence="2" type="ORF">BT96DRAFT_1006343</name>
</gene>
<reference evidence="2" key="1">
    <citation type="journal article" date="2019" name="Environ. Microbiol.">
        <title>Fungal ecological strategies reflected in gene transcription - a case study of two litter decomposers.</title>
        <authorList>
            <person name="Barbi F."/>
            <person name="Kohler A."/>
            <person name="Barry K."/>
            <person name="Baskaran P."/>
            <person name="Daum C."/>
            <person name="Fauchery L."/>
            <person name="Ihrmark K."/>
            <person name="Kuo A."/>
            <person name="LaButti K."/>
            <person name="Lipzen A."/>
            <person name="Morin E."/>
            <person name="Grigoriev I.V."/>
            <person name="Henrissat B."/>
            <person name="Lindahl B."/>
            <person name="Martin F."/>
        </authorList>
    </citation>
    <scope>NUCLEOTIDE SEQUENCE</scope>
    <source>
        <strain evidence="2">JB14</strain>
    </source>
</reference>
<proteinExistence type="predicted"/>
<sequence length="417" mass="46606">MISPPLHSPSNQVLLLLHPPRVSPECIDAAKSIWRAGGIKALEESEVWNGGNWKDDLQGYLTAAVGSDDNECVGEEDEEDGNLDLVTEDEEDMDEEEDVENDEDSESDEPYDLEFLVPYDGASESLTFASNTSWSDFRAGHEQQAQHFTEEPFCSPKASTAKELLRKSRKQDKSFSVIIKLLEPKSSDGAAKKSKDKGKDKEKSKKCKRSCQDSDSGSDTDNDSHGKKGMTQWVAQLERDNKCEEHPDNLHGCMKLQDGHVPFTKDLLTGWAMYLQKGYHPQAASVISPSTPTPTPMPAMPMPAVANHGSYPIQYPHPPFGGYNMLHYPYPPPPPPPPPPFGTYPAPSHAPPYWQQTEHHAYRGFDYSSRPPANKRHYIDELPSSDPPDIMESLDLFPSLEAWLQDLDKGPHRPRRS</sequence>
<feature type="region of interest" description="Disordered" evidence="1">
    <location>
        <begin position="67"/>
        <end position="110"/>
    </location>
</feature>
<dbReference type="Proteomes" id="UP000799118">
    <property type="component" value="Unassembled WGS sequence"/>
</dbReference>
<feature type="region of interest" description="Disordered" evidence="1">
    <location>
        <begin position="364"/>
        <end position="391"/>
    </location>
</feature>
<dbReference type="EMBL" id="ML769904">
    <property type="protein sequence ID" value="KAE9386191.1"/>
    <property type="molecule type" value="Genomic_DNA"/>
</dbReference>
<feature type="region of interest" description="Disordered" evidence="1">
    <location>
        <begin position="187"/>
        <end position="227"/>
    </location>
</feature>
<evidence type="ECO:0000313" key="2">
    <source>
        <dbReference type="EMBL" id="KAE9386191.1"/>
    </source>
</evidence>
<evidence type="ECO:0000313" key="3">
    <source>
        <dbReference type="Proteomes" id="UP000799118"/>
    </source>
</evidence>
<keyword evidence="3" id="KW-1185">Reference proteome</keyword>
<accession>A0A6A4GKL5</accession>
<name>A0A6A4GKL5_9AGAR</name>
<organism evidence="2 3">
    <name type="scientific">Gymnopus androsaceus JB14</name>
    <dbReference type="NCBI Taxonomy" id="1447944"/>
    <lineage>
        <taxon>Eukaryota</taxon>
        <taxon>Fungi</taxon>
        <taxon>Dikarya</taxon>
        <taxon>Basidiomycota</taxon>
        <taxon>Agaricomycotina</taxon>
        <taxon>Agaricomycetes</taxon>
        <taxon>Agaricomycetidae</taxon>
        <taxon>Agaricales</taxon>
        <taxon>Marasmiineae</taxon>
        <taxon>Omphalotaceae</taxon>
        <taxon>Gymnopus</taxon>
    </lineage>
</organism>
<evidence type="ECO:0000256" key="1">
    <source>
        <dbReference type="SAM" id="MobiDB-lite"/>
    </source>
</evidence>